<keyword evidence="7 8" id="KW-0132">Cell division</keyword>
<dbReference type="GO" id="GO:0008360">
    <property type="term" value="P:regulation of cell shape"/>
    <property type="evidence" value="ECO:0007669"/>
    <property type="project" value="UniProtKB-KW"/>
</dbReference>
<dbReference type="InterPro" id="IPR004101">
    <property type="entry name" value="Mur_ligase_C"/>
</dbReference>
<name>A0A9E9LEL8_9BURK</name>
<dbReference type="GO" id="GO:0051301">
    <property type="term" value="P:cell division"/>
    <property type="evidence" value="ECO:0007669"/>
    <property type="project" value="UniProtKB-KW"/>
</dbReference>
<keyword evidence="5 7" id="KW-0547">Nucleotide-binding</keyword>
<protein>
    <recommendedName>
        <fullName evidence="7 8">UDP-N-acetylmuramoylalanine--D-glutamate ligase</fullName>
        <ecNumber evidence="7 8">6.3.2.9</ecNumber>
    </recommendedName>
    <alternativeName>
        <fullName evidence="7">D-glutamic acid-adding enzyme</fullName>
    </alternativeName>
    <alternativeName>
        <fullName evidence="7">UDP-N-acetylmuramoyl-L-alanyl-D-glutamate synthetase</fullName>
    </alternativeName>
</protein>
<dbReference type="Pfam" id="PF21799">
    <property type="entry name" value="MurD-like_N"/>
    <property type="match status" value="1"/>
</dbReference>
<proteinExistence type="inferred from homology"/>
<evidence type="ECO:0000313" key="11">
    <source>
        <dbReference type="EMBL" id="WAV91600.1"/>
    </source>
</evidence>
<dbReference type="Pfam" id="PF08245">
    <property type="entry name" value="Mur_ligase_M"/>
    <property type="match status" value="1"/>
</dbReference>
<dbReference type="SUPFAM" id="SSF53244">
    <property type="entry name" value="MurD-like peptide ligases, peptide-binding domain"/>
    <property type="match status" value="1"/>
</dbReference>
<reference evidence="11" key="1">
    <citation type="journal article" date="2022" name="Front. Microbiol.">
        <title>New perspectives on an old grouping: The genomic and phenotypic variability of Oxalobacter formigenes and the implications for calcium oxalate stone prevention.</title>
        <authorList>
            <person name="Chmiel J.A."/>
            <person name="Carr C."/>
            <person name="Stuivenberg G.A."/>
            <person name="Venema R."/>
            <person name="Chanyi R.M."/>
            <person name="Al K.F."/>
            <person name="Giguere D."/>
            <person name="Say H."/>
            <person name="Akouris P.P."/>
            <person name="Dominguez Romero S.A."/>
            <person name="Kwong A."/>
            <person name="Tai V."/>
            <person name="Koval S.F."/>
            <person name="Razvi H."/>
            <person name="Bjazevic J."/>
            <person name="Burton J.P."/>
        </authorList>
    </citation>
    <scope>NUCLEOTIDE SEQUENCE</scope>
    <source>
        <strain evidence="11">OxK</strain>
    </source>
</reference>
<evidence type="ECO:0000259" key="9">
    <source>
        <dbReference type="Pfam" id="PF02875"/>
    </source>
</evidence>
<dbReference type="Gene3D" id="3.90.190.20">
    <property type="entry name" value="Mur ligase, C-terminal domain"/>
    <property type="match status" value="1"/>
</dbReference>
<comment type="subcellular location">
    <subcellularLocation>
        <location evidence="1 7 8">Cytoplasm</location>
    </subcellularLocation>
</comment>
<feature type="domain" description="Mur ligase C-terminal" evidence="9">
    <location>
        <begin position="346"/>
        <end position="466"/>
    </location>
</feature>
<dbReference type="GO" id="GO:0005737">
    <property type="term" value="C:cytoplasm"/>
    <property type="evidence" value="ECO:0007669"/>
    <property type="project" value="UniProtKB-SubCell"/>
</dbReference>
<evidence type="ECO:0000256" key="6">
    <source>
        <dbReference type="ARBA" id="ARBA00022840"/>
    </source>
</evidence>
<dbReference type="Gene3D" id="3.40.1190.10">
    <property type="entry name" value="Mur-like, catalytic domain"/>
    <property type="match status" value="1"/>
</dbReference>
<keyword evidence="4 7" id="KW-0436">Ligase</keyword>
<evidence type="ECO:0000256" key="4">
    <source>
        <dbReference type="ARBA" id="ARBA00022598"/>
    </source>
</evidence>
<dbReference type="Proteomes" id="UP001164819">
    <property type="component" value="Chromosome"/>
</dbReference>
<dbReference type="InterPro" id="IPR036615">
    <property type="entry name" value="Mur_ligase_C_dom_sf"/>
</dbReference>
<comment type="pathway">
    <text evidence="2 7 8">Cell wall biogenesis; peptidoglycan biosynthesis.</text>
</comment>
<evidence type="ECO:0000256" key="8">
    <source>
        <dbReference type="RuleBase" id="RU003664"/>
    </source>
</evidence>
<comment type="catalytic activity">
    <reaction evidence="7 8">
        <text>UDP-N-acetyl-alpha-D-muramoyl-L-alanine + D-glutamate + ATP = UDP-N-acetyl-alpha-D-muramoyl-L-alanyl-D-glutamate + ADP + phosphate + H(+)</text>
        <dbReference type="Rhea" id="RHEA:16429"/>
        <dbReference type="ChEBI" id="CHEBI:15378"/>
        <dbReference type="ChEBI" id="CHEBI:29986"/>
        <dbReference type="ChEBI" id="CHEBI:30616"/>
        <dbReference type="ChEBI" id="CHEBI:43474"/>
        <dbReference type="ChEBI" id="CHEBI:83898"/>
        <dbReference type="ChEBI" id="CHEBI:83900"/>
        <dbReference type="ChEBI" id="CHEBI:456216"/>
        <dbReference type="EC" id="6.3.2.9"/>
    </reaction>
</comment>
<keyword evidence="7 8" id="KW-0133">Cell shape</keyword>
<evidence type="ECO:0000256" key="1">
    <source>
        <dbReference type="ARBA" id="ARBA00004496"/>
    </source>
</evidence>
<dbReference type="NCBIfam" id="TIGR01087">
    <property type="entry name" value="murD"/>
    <property type="match status" value="1"/>
</dbReference>
<sequence length="530" mass="57535">MNWAGKKILVLGLGESGLAMARWGAYCGASVCVADTRDNPDRLQRLQAELPQVGFRSGPFTTEGLTVFDIVAVSPGLRPDVELKEILPFANEHGIPVWSEIEMFAQALKDLEREKQYRPKIIAVTGTNGKTTVTSLTGHMCRRAGKTVCLAGNISPAALDVLLEMVRKDQLPDVWVLELSSFQLFATYRLEPDAATVLNLTQDHLDWHGSMAAYGAAKERIFGRKTVQVLNREDGAVMKMRKPGAPVLTFGTDEPVEPDAFGMHSDRGIVWLAVMSSVGDGIVRKNRKNPVSVETVIRDLMPADALKIHGRHNAGNALAALALCRAIGLPFAPLLQALKDYRGEPHRVELVATVNEVAYIDDSKGTNVGATVAAVRGLGENAGNEERKIILIAGGLGKDQDFSPLSSVVGKYVKAVMLIGKDAVRIHDALAPTGVRQIYCDSLEEAVVRASEVAKQNDMVLLSPACASMDMFRNYAHRSEVFVTQVRRLGGAAGGGRRHEPAIGKAFFRRHSGGRKGTDFHRQKCQDDAV</sequence>
<comment type="function">
    <text evidence="7 8">Cell wall formation. Catalyzes the addition of glutamate to the nucleotide precursor UDP-N-acetylmuramoyl-L-alanine (UMA).</text>
</comment>
<dbReference type="Pfam" id="PF02875">
    <property type="entry name" value="Mur_ligase_C"/>
    <property type="match status" value="1"/>
</dbReference>
<feature type="binding site" evidence="7">
    <location>
        <begin position="126"/>
        <end position="132"/>
    </location>
    <ligand>
        <name>ATP</name>
        <dbReference type="ChEBI" id="CHEBI:30616"/>
    </ligand>
</feature>
<dbReference type="AlphaFoldDB" id="A0A9E9LEL8"/>
<dbReference type="GO" id="GO:0008764">
    <property type="term" value="F:UDP-N-acetylmuramoylalanine-D-glutamate ligase activity"/>
    <property type="evidence" value="ECO:0007669"/>
    <property type="project" value="UniProtKB-UniRule"/>
</dbReference>
<keyword evidence="3 7" id="KW-0963">Cytoplasm</keyword>
<dbReference type="Gene3D" id="3.40.50.720">
    <property type="entry name" value="NAD(P)-binding Rossmann-like Domain"/>
    <property type="match status" value="1"/>
</dbReference>
<dbReference type="SUPFAM" id="SSF53623">
    <property type="entry name" value="MurD-like peptide ligases, catalytic domain"/>
    <property type="match status" value="1"/>
</dbReference>
<keyword evidence="7 8" id="KW-0961">Cell wall biogenesis/degradation</keyword>
<keyword evidence="6 7" id="KW-0067">ATP-binding</keyword>
<evidence type="ECO:0000256" key="2">
    <source>
        <dbReference type="ARBA" id="ARBA00004752"/>
    </source>
</evidence>
<accession>A0A9E9LEL8</accession>
<dbReference type="EMBL" id="CP098251">
    <property type="protein sequence ID" value="WAV91600.1"/>
    <property type="molecule type" value="Genomic_DNA"/>
</dbReference>
<feature type="domain" description="Mur ligase central" evidence="10">
    <location>
        <begin position="124"/>
        <end position="323"/>
    </location>
</feature>
<dbReference type="InterPro" id="IPR013221">
    <property type="entry name" value="Mur_ligase_cen"/>
</dbReference>
<evidence type="ECO:0000256" key="5">
    <source>
        <dbReference type="ARBA" id="ARBA00022741"/>
    </source>
</evidence>
<dbReference type="EC" id="6.3.2.9" evidence="7 8"/>
<gene>
    <name evidence="7 11" type="primary">murD</name>
    <name evidence="11" type="ORF">NB646_02240</name>
</gene>
<dbReference type="GO" id="GO:0071555">
    <property type="term" value="P:cell wall organization"/>
    <property type="evidence" value="ECO:0007669"/>
    <property type="project" value="UniProtKB-KW"/>
</dbReference>
<dbReference type="PANTHER" id="PTHR43692">
    <property type="entry name" value="UDP-N-ACETYLMURAMOYLALANINE--D-GLUTAMATE LIGASE"/>
    <property type="match status" value="1"/>
</dbReference>
<dbReference type="SUPFAM" id="SSF51984">
    <property type="entry name" value="MurCD N-terminal domain"/>
    <property type="match status" value="1"/>
</dbReference>
<dbReference type="HAMAP" id="MF_00639">
    <property type="entry name" value="MurD"/>
    <property type="match status" value="1"/>
</dbReference>
<dbReference type="GO" id="GO:0009252">
    <property type="term" value="P:peptidoglycan biosynthetic process"/>
    <property type="evidence" value="ECO:0007669"/>
    <property type="project" value="UniProtKB-UniRule"/>
</dbReference>
<evidence type="ECO:0000259" key="10">
    <source>
        <dbReference type="Pfam" id="PF08245"/>
    </source>
</evidence>
<keyword evidence="7 8" id="KW-0131">Cell cycle</keyword>
<keyword evidence="7 8" id="KW-0573">Peptidoglycan synthesis</keyword>
<dbReference type="PANTHER" id="PTHR43692:SF1">
    <property type="entry name" value="UDP-N-ACETYLMURAMOYLALANINE--D-GLUTAMATE LIGASE"/>
    <property type="match status" value="1"/>
</dbReference>
<dbReference type="InterPro" id="IPR036565">
    <property type="entry name" value="Mur-like_cat_sf"/>
</dbReference>
<organism evidence="11">
    <name type="scientific">Oxalobacter aliiformigenes</name>
    <dbReference type="NCBI Taxonomy" id="2946593"/>
    <lineage>
        <taxon>Bacteria</taxon>
        <taxon>Pseudomonadati</taxon>
        <taxon>Pseudomonadota</taxon>
        <taxon>Betaproteobacteria</taxon>
        <taxon>Burkholderiales</taxon>
        <taxon>Oxalobacteraceae</taxon>
        <taxon>Oxalobacter</taxon>
    </lineage>
</organism>
<evidence type="ECO:0000256" key="7">
    <source>
        <dbReference type="HAMAP-Rule" id="MF_00639"/>
    </source>
</evidence>
<dbReference type="RefSeq" id="WP_269316118.1">
    <property type="nucleotide sequence ID" value="NZ_CP098251.1"/>
</dbReference>
<comment type="similarity">
    <text evidence="7">Belongs to the MurCDEF family.</text>
</comment>
<evidence type="ECO:0000256" key="3">
    <source>
        <dbReference type="ARBA" id="ARBA00022490"/>
    </source>
</evidence>
<dbReference type="GO" id="GO:0005524">
    <property type="term" value="F:ATP binding"/>
    <property type="evidence" value="ECO:0007669"/>
    <property type="project" value="UniProtKB-UniRule"/>
</dbReference>
<dbReference type="InterPro" id="IPR005762">
    <property type="entry name" value="MurD"/>
</dbReference>